<dbReference type="EMBL" id="JABFTP020000124">
    <property type="protein sequence ID" value="KAL3279464.1"/>
    <property type="molecule type" value="Genomic_DNA"/>
</dbReference>
<dbReference type="Proteomes" id="UP001516400">
    <property type="component" value="Unassembled WGS sequence"/>
</dbReference>
<keyword evidence="3" id="KW-1185">Reference proteome</keyword>
<comment type="caution">
    <text evidence="2">The sequence shown here is derived from an EMBL/GenBank/DDBJ whole genome shotgun (WGS) entry which is preliminary data.</text>
</comment>
<organism evidence="2 3">
    <name type="scientific">Cryptolaemus montrouzieri</name>
    <dbReference type="NCBI Taxonomy" id="559131"/>
    <lineage>
        <taxon>Eukaryota</taxon>
        <taxon>Metazoa</taxon>
        <taxon>Ecdysozoa</taxon>
        <taxon>Arthropoda</taxon>
        <taxon>Hexapoda</taxon>
        <taxon>Insecta</taxon>
        <taxon>Pterygota</taxon>
        <taxon>Neoptera</taxon>
        <taxon>Endopterygota</taxon>
        <taxon>Coleoptera</taxon>
        <taxon>Polyphaga</taxon>
        <taxon>Cucujiformia</taxon>
        <taxon>Coccinelloidea</taxon>
        <taxon>Coccinellidae</taxon>
        <taxon>Scymninae</taxon>
        <taxon>Scymnini</taxon>
        <taxon>Cryptolaemus</taxon>
    </lineage>
</organism>
<reference evidence="2 3" key="1">
    <citation type="journal article" date="2021" name="BMC Biol.">
        <title>Horizontally acquired antibacterial genes associated with adaptive radiation of ladybird beetles.</title>
        <authorList>
            <person name="Li H.S."/>
            <person name="Tang X.F."/>
            <person name="Huang Y.H."/>
            <person name="Xu Z.Y."/>
            <person name="Chen M.L."/>
            <person name="Du X.Y."/>
            <person name="Qiu B.Y."/>
            <person name="Chen P.T."/>
            <person name="Zhang W."/>
            <person name="Slipinski A."/>
            <person name="Escalona H.E."/>
            <person name="Waterhouse R.M."/>
            <person name="Zwick A."/>
            <person name="Pang H."/>
        </authorList>
    </citation>
    <scope>NUCLEOTIDE SEQUENCE [LARGE SCALE GENOMIC DNA]</scope>
    <source>
        <strain evidence="2">SYSU2018</strain>
    </source>
</reference>
<evidence type="ECO:0000256" key="1">
    <source>
        <dbReference type="SAM" id="Coils"/>
    </source>
</evidence>
<sequence>MKCESCQALWAKYTHFNCETCKVTYCWKCSELIELSKDAFLYKKEDNKLLKAKLEEFSQRKNDQTIEMEKEFNLLRKSEKELQAKCKSLQELAQNENREKKKQENLVMEADRFREMYE</sequence>
<dbReference type="AlphaFoldDB" id="A0ABD2NLQ6"/>
<name>A0ABD2NLQ6_9CUCU</name>
<gene>
    <name evidence="2" type="ORF">HHI36_016975</name>
</gene>
<evidence type="ECO:0000313" key="3">
    <source>
        <dbReference type="Proteomes" id="UP001516400"/>
    </source>
</evidence>
<accession>A0ABD2NLQ6</accession>
<protein>
    <submittedName>
        <fullName evidence="2">Uncharacterized protein</fullName>
    </submittedName>
</protein>
<evidence type="ECO:0000313" key="2">
    <source>
        <dbReference type="EMBL" id="KAL3279464.1"/>
    </source>
</evidence>
<keyword evidence="1" id="KW-0175">Coiled coil</keyword>
<proteinExistence type="predicted"/>
<feature type="coiled-coil region" evidence="1">
    <location>
        <begin position="47"/>
        <end position="109"/>
    </location>
</feature>